<dbReference type="InterPro" id="IPR012337">
    <property type="entry name" value="RNaseH-like_sf"/>
</dbReference>
<protein>
    <recommendedName>
        <fullName evidence="3">Integrase catalytic domain-containing protein</fullName>
    </recommendedName>
</protein>
<evidence type="ECO:0000256" key="1">
    <source>
        <dbReference type="ARBA" id="ARBA00022884"/>
    </source>
</evidence>
<dbReference type="Gene3D" id="3.30.420.10">
    <property type="entry name" value="Ribonuclease H-like superfamily/Ribonuclease H"/>
    <property type="match status" value="1"/>
</dbReference>
<feature type="compositionally biased region" description="Basic and acidic residues" evidence="2">
    <location>
        <begin position="115"/>
        <end position="127"/>
    </location>
</feature>
<dbReference type="PANTHER" id="PTHR37984:SF5">
    <property type="entry name" value="PROTEIN NYNRIN-LIKE"/>
    <property type="match status" value="1"/>
</dbReference>
<feature type="region of interest" description="Disordered" evidence="2">
    <location>
        <begin position="115"/>
        <end position="138"/>
    </location>
</feature>
<feature type="compositionally biased region" description="Basic and acidic residues" evidence="2">
    <location>
        <begin position="282"/>
        <end position="291"/>
    </location>
</feature>
<proteinExistence type="predicted"/>
<dbReference type="GO" id="GO:0005634">
    <property type="term" value="C:nucleus"/>
    <property type="evidence" value="ECO:0007669"/>
    <property type="project" value="UniProtKB-ARBA"/>
</dbReference>
<organism evidence="4 5">
    <name type="scientific">Lasallia pustulata</name>
    <dbReference type="NCBI Taxonomy" id="136370"/>
    <lineage>
        <taxon>Eukaryota</taxon>
        <taxon>Fungi</taxon>
        <taxon>Dikarya</taxon>
        <taxon>Ascomycota</taxon>
        <taxon>Pezizomycotina</taxon>
        <taxon>Lecanoromycetes</taxon>
        <taxon>OSLEUM clade</taxon>
        <taxon>Umbilicariomycetidae</taxon>
        <taxon>Umbilicariales</taxon>
        <taxon>Umbilicariaceae</taxon>
        <taxon>Lasallia</taxon>
    </lineage>
</organism>
<dbReference type="PROSITE" id="PS50994">
    <property type="entry name" value="INTEGRASE"/>
    <property type="match status" value="1"/>
</dbReference>
<dbReference type="InterPro" id="IPR036397">
    <property type="entry name" value="RNaseH_sf"/>
</dbReference>
<dbReference type="InterPro" id="IPR050951">
    <property type="entry name" value="Retrovirus_Pol_polyprotein"/>
</dbReference>
<evidence type="ECO:0000259" key="3">
    <source>
        <dbReference type="PROSITE" id="PS50994"/>
    </source>
</evidence>
<dbReference type="InterPro" id="IPR001584">
    <property type="entry name" value="Integrase_cat-core"/>
</dbReference>
<dbReference type="SUPFAM" id="SSF53098">
    <property type="entry name" value="Ribonuclease H-like"/>
    <property type="match status" value="1"/>
</dbReference>
<name>A0A1W5CXL9_9LECA</name>
<accession>A0A1W5CXL9</accession>
<feature type="compositionally biased region" description="Basic and acidic residues" evidence="2">
    <location>
        <begin position="906"/>
        <end position="931"/>
    </location>
</feature>
<dbReference type="GO" id="GO:0015074">
    <property type="term" value="P:DNA integration"/>
    <property type="evidence" value="ECO:0007669"/>
    <property type="project" value="InterPro"/>
</dbReference>
<reference evidence="5" key="1">
    <citation type="submission" date="2017-03" db="EMBL/GenBank/DDBJ databases">
        <authorList>
            <person name="Sharma R."/>
            <person name="Thines M."/>
        </authorList>
    </citation>
    <scope>NUCLEOTIDE SEQUENCE [LARGE SCALE GENOMIC DNA]</scope>
</reference>
<feature type="region of interest" description="Disordered" evidence="2">
    <location>
        <begin position="892"/>
        <end position="949"/>
    </location>
</feature>
<evidence type="ECO:0000313" key="4">
    <source>
        <dbReference type="EMBL" id="SLM35613.1"/>
    </source>
</evidence>
<dbReference type="InterPro" id="IPR013103">
    <property type="entry name" value="RVT_2"/>
</dbReference>
<dbReference type="GO" id="GO:0003723">
    <property type="term" value="F:RNA binding"/>
    <property type="evidence" value="ECO:0007669"/>
    <property type="project" value="UniProtKB-KW"/>
</dbReference>
<sequence>MEDTKDKPTTPLSNQPINLEDKWILGINLSISTPAEITQFVLWKIRTYKEFGWKGDELGELYEMDFDQFRAEDFERCEHNIQVLLRNVLRSQGLYIKKGRGIKIARELAHAIHTETKWPDDDPEKPIPSRTNTPIPPMEMSGHGRELMAIAKSYTNDNHKYSGEATDSFNYKFTIFVDHCERAEVPQNALSKAFPTMLTGIALEFYYTNCRGKYHTLNELFAVFKNYFEGDEHKRNKLSEWNGLINDIHASISSYEKTKRAESSSSTFFTDRQYHRPFPNNDRQRPNDRQSRQPYPQQFPRGNRKFNRKTKKCFVCRKEGCWSTKHTEEERCQSKERFQKRVNQYITNQEEDDKDDHSNDDLSDGDIEALLMEMDDNEDQQVISSDNFTTSISTVTLNHAQKIHQSLCENATRYAITHNHIDDNTYNPFSYIISDRYTSSQFYGIMLDTDAATSSTAGYGQVQAYIGTYHTGTINTTTADAVRAHFGIGQTTSIGTINVESPIGIIIFHVVMADTPFLLCLQDMDKLGVYFNNLSDTIVKDNITIPVVRTFNHPFMVWGNISMNYLTDTELRQLHRRFGHPSVNRLIRTLQRAGHDDPPHRGILEHITKFCSFCQRHGRSPGRFKFTLKDDVQFNHTLIVDIMYIENSPILHIVDEATSFQAARWLRDISASHTWDMLRLCWIDVYTGPPDVIVHDAGKNFDSAEFGQLTSSMAIRTKCVPVEAANSIGTVERYHTPLRRAYVIITEEMTGGTKELRLQMAVKAVNDTAGPDGLIPTLLVFGAFPRLSNMDPPAPTVTQRAAAIKGAMAEVAKCHAQRKVTDALRQRNGPRTDPIHNTPIGSDVLVWRTHLAKWTGPFKLLSIQGETCNVNMPHGSANFQTTSVKPYLQQKDDEFDPANNNNDENNENHDNLANDNDEPRRNPVRDRRLPSRYEQFTSTTPPPNFEASRRKELDGLMERGVFKVVAKKDIPTGTRIFGSRFVDQVKNKGTVNAYEKSRLVVQAYNDDGKRFILTQAPTIQRASQRLILALALMIPGLDIYIRDISQAYTQSTTRLSRNVFIKAPTEMGLESGNILQVVLPLYGIPEAGTHWFKTYHDHHTIKLHMISSTFDPCLLYNNHSTAIIGLQTDDTLIAADNAFMVLEQEELEKAKFLAKPYEALKTDGHLEFNGLKITLLPDGLQITQEKQASNIMELDQASFAKEQYVAQRARGAYLATVSQPQAAFPLSYAAQIINPTINDAKYLNKCLIWQRQNAAKGLKFVKLDTGTVRLVVFTDASFANNRDQSSQIGYVIILADGYNNANIIHWQSVKCKRVTRSVLASELYALSLGFDVASTIKSTLTQILSGLRQGNHDNDDDNITIPMVLCIDSKSLYDCLVKLGTTQEKRLMVDLMCLRQSYERREITEIIWIKGPTNPADAMTKDKPCPALQRIIDNNKIEVDVDGVLPFGFVASVGKWDKTLEAWETRKTPEKS</sequence>
<dbReference type="EMBL" id="FWEW01000747">
    <property type="protein sequence ID" value="SLM35613.1"/>
    <property type="molecule type" value="Genomic_DNA"/>
</dbReference>
<dbReference type="Pfam" id="PF07727">
    <property type="entry name" value="RVT_2"/>
    <property type="match status" value="1"/>
</dbReference>
<evidence type="ECO:0000313" key="5">
    <source>
        <dbReference type="Proteomes" id="UP000192927"/>
    </source>
</evidence>
<dbReference type="Proteomes" id="UP000192927">
    <property type="component" value="Unassembled WGS sequence"/>
</dbReference>
<keyword evidence="5" id="KW-1185">Reference proteome</keyword>
<evidence type="ECO:0000256" key="2">
    <source>
        <dbReference type="SAM" id="MobiDB-lite"/>
    </source>
</evidence>
<feature type="region of interest" description="Disordered" evidence="2">
    <location>
        <begin position="263"/>
        <end position="304"/>
    </location>
</feature>
<feature type="domain" description="Integrase catalytic" evidence="3">
    <location>
        <begin position="617"/>
        <end position="793"/>
    </location>
</feature>
<dbReference type="PANTHER" id="PTHR37984">
    <property type="entry name" value="PROTEIN CBG26694"/>
    <property type="match status" value="1"/>
</dbReference>
<keyword evidence="1" id="KW-0694">RNA-binding</keyword>